<dbReference type="InterPro" id="IPR029058">
    <property type="entry name" value="AB_hydrolase_fold"/>
</dbReference>
<dbReference type="PRINTS" id="PR00111">
    <property type="entry name" value="ABHYDROLASE"/>
</dbReference>
<dbReference type="GO" id="GO:0016787">
    <property type="term" value="F:hydrolase activity"/>
    <property type="evidence" value="ECO:0007669"/>
    <property type="project" value="UniProtKB-KW"/>
</dbReference>
<dbReference type="AlphaFoldDB" id="A0A328BJ57"/>
<dbReference type="Gene3D" id="3.40.50.1820">
    <property type="entry name" value="alpha/beta hydrolase"/>
    <property type="match status" value="1"/>
</dbReference>
<dbReference type="Proteomes" id="UP000248553">
    <property type="component" value="Unassembled WGS sequence"/>
</dbReference>
<reference evidence="3" key="1">
    <citation type="submission" date="2018-05" db="EMBL/GenBank/DDBJ databases">
        <authorList>
            <person name="Nie L."/>
        </authorList>
    </citation>
    <scope>NUCLEOTIDE SEQUENCE [LARGE SCALE GENOMIC DNA]</scope>
    <source>
        <strain evidence="3">NL</strain>
    </source>
</reference>
<comment type="caution">
    <text evidence="2">The sequence shown here is derived from an EMBL/GenBank/DDBJ whole genome shotgun (WGS) entry which is preliminary data.</text>
</comment>
<dbReference type="PANTHER" id="PTHR43798">
    <property type="entry name" value="MONOACYLGLYCEROL LIPASE"/>
    <property type="match status" value="1"/>
</dbReference>
<organism evidence="2 3">
    <name type="scientific">Hymenobacter edaphi</name>
    <dbReference type="NCBI Taxonomy" id="2211146"/>
    <lineage>
        <taxon>Bacteria</taxon>
        <taxon>Pseudomonadati</taxon>
        <taxon>Bacteroidota</taxon>
        <taxon>Cytophagia</taxon>
        <taxon>Cytophagales</taxon>
        <taxon>Hymenobacteraceae</taxon>
        <taxon>Hymenobacter</taxon>
    </lineage>
</organism>
<keyword evidence="2" id="KW-0378">Hydrolase</keyword>
<gene>
    <name evidence="2" type="ORF">DLM85_10640</name>
</gene>
<dbReference type="InterPro" id="IPR050266">
    <property type="entry name" value="AB_hydrolase_sf"/>
</dbReference>
<name>A0A328BJ57_9BACT</name>
<dbReference type="InterPro" id="IPR000639">
    <property type="entry name" value="Epox_hydrolase-like"/>
</dbReference>
<dbReference type="SUPFAM" id="SSF53474">
    <property type="entry name" value="alpha/beta-Hydrolases"/>
    <property type="match status" value="1"/>
</dbReference>
<dbReference type="EMBL" id="QHKM01000003">
    <property type="protein sequence ID" value="RAK66669.1"/>
    <property type="molecule type" value="Genomic_DNA"/>
</dbReference>
<dbReference type="InterPro" id="IPR000073">
    <property type="entry name" value="AB_hydrolase_1"/>
</dbReference>
<accession>A0A328BJ57</accession>
<dbReference type="OrthoDB" id="252464at2"/>
<keyword evidence="3" id="KW-1185">Reference proteome</keyword>
<feature type="domain" description="AB hydrolase-1" evidence="1">
    <location>
        <begin position="6"/>
        <end position="143"/>
    </location>
</feature>
<sequence length="254" mass="28850">MSTAQPTIVLLHGFAESREVWTTFTRDFPDDYRLVTPNLLGFGTNVHDIRDFSMEAQARYLAEYLRQRGVERAAFVCHSMGGYVALAFAERYPSMVAGLSLFHSTALPDTEERKANRDKNIDFIERHGVEKFMDSFVRPLFAPANREKLVDERCFLEEIGKATPQDSIIGALKAMKQRPDRTEVLRKARFPVQFIIGKDDVAVTVESLLPQLTLPTESHVLILDNVGHVGFFEQPEVTRRAVLDFAGRVFGREE</sequence>
<evidence type="ECO:0000313" key="3">
    <source>
        <dbReference type="Proteomes" id="UP000248553"/>
    </source>
</evidence>
<protein>
    <submittedName>
        <fullName evidence="2">Alpha/beta hydrolase</fullName>
    </submittedName>
</protein>
<dbReference type="RefSeq" id="WP_111478104.1">
    <property type="nucleotide sequence ID" value="NZ_QHKM01000003.1"/>
</dbReference>
<proteinExistence type="predicted"/>
<evidence type="ECO:0000313" key="2">
    <source>
        <dbReference type="EMBL" id="RAK66669.1"/>
    </source>
</evidence>
<dbReference type="PRINTS" id="PR00412">
    <property type="entry name" value="EPOXHYDRLASE"/>
</dbReference>
<evidence type="ECO:0000259" key="1">
    <source>
        <dbReference type="Pfam" id="PF00561"/>
    </source>
</evidence>
<dbReference type="Pfam" id="PF00561">
    <property type="entry name" value="Abhydrolase_1"/>
    <property type="match status" value="1"/>
</dbReference>